<dbReference type="Proteomes" id="UP001054889">
    <property type="component" value="Unassembled WGS sequence"/>
</dbReference>
<keyword evidence="2" id="KW-1185">Reference proteome</keyword>
<sequence length="186" mass="20257">MSAEGQLERAMGWACGGSNTSGAGGSSAKGSGIPSGFHDHLSKRKKLLQLVQEEASNLVKFCTSVLEFEASRDGIYFISDDKASEQYTDKGRTWQPTFLNLLTRLHAAYHSFARAEQEWKLGQLNLEAAGKGLFSANNQETLVVMYESACEVSALLSGFKHVSQEHTALTSECGSLLEEVHDYISS</sequence>
<comment type="caution">
    <text evidence="1">The sequence shown here is derived from an EMBL/GenBank/DDBJ whole genome shotgun (WGS) entry which is preliminary data.</text>
</comment>
<name>A0AAV5CDX9_ELECO</name>
<dbReference type="EMBL" id="BQKI01000006">
    <property type="protein sequence ID" value="GJM96547.1"/>
    <property type="molecule type" value="Genomic_DNA"/>
</dbReference>
<dbReference type="AlphaFoldDB" id="A0AAV5CDX9"/>
<reference evidence="1" key="2">
    <citation type="submission" date="2021-12" db="EMBL/GenBank/DDBJ databases">
        <title>Resequencing data analysis of finger millet.</title>
        <authorList>
            <person name="Hatakeyama M."/>
            <person name="Aluri S."/>
            <person name="Balachadran M.T."/>
            <person name="Sivarajan S.R."/>
            <person name="Poveda L."/>
            <person name="Shimizu-Inatsugi R."/>
            <person name="Schlapbach R."/>
            <person name="Sreeman S.M."/>
            <person name="Shimizu K.K."/>
        </authorList>
    </citation>
    <scope>NUCLEOTIDE SEQUENCE</scope>
</reference>
<evidence type="ECO:0000313" key="1">
    <source>
        <dbReference type="EMBL" id="GJM96547.1"/>
    </source>
</evidence>
<evidence type="ECO:0000313" key="2">
    <source>
        <dbReference type="Proteomes" id="UP001054889"/>
    </source>
</evidence>
<reference evidence="1" key="1">
    <citation type="journal article" date="2018" name="DNA Res.">
        <title>Multiple hybrid de novo genome assembly of finger millet, an orphan allotetraploid crop.</title>
        <authorList>
            <person name="Hatakeyama M."/>
            <person name="Aluri S."/>
            <person name="Balachadran M.T."/>
            <person name="Sivarajan S.R."/>
            <person name="Patrignani A."/>
            <person name="Gruter S."/>
            <person name="Poveda L."/>
            <person name="Shimizu-Inatsugi R."/>
            <person name="Baeten J."/>
            <person name="Francoijs K.J."/>
            <person name="Nataraja K.N."/>
            <person name="Reddy Y.A.N."/>
            <person name="Phadnis S."/>
            <person name="Ravikumar R.L."/>
            <person name="Schlapbach R."/>
            <person name="Sreeman S.M."/>
            <person name="Shimizu K.K."/>
        </authorList>
    </citation>
    <scope>NUCLEOTIDE SEQUENCE</scope>
</reference>
<proteinExistence type="predicted"/>
<accession>A0AAV5CDX9</accession>
<protein>
    <submittedName>
        <fullName evidence="1">Uncharacterized protein</fullName>
    </submittedName>
</protein>
<organism evidence="1 2">
    <name type="scientific">Eleusine coracana subsp. coracana</name>
    <dbReference type="NCBI Taxonomy" id="191504"/>
    <lineage>
        <taxon>Eukaryota</taxon>
        <taxon>Viridiplantae</taxon>
        <taxon>Streptophyta</taxon>
        <taxon>Embryophyta</taxon>
        <taxon>Tracheophyta</taxon>
        <taxon>Spermatophyta</taxon>
        <taxon>Magnoliopsida</taxon>
        <taxon>Liliopsida</taxon>
        <taxon>Poales</taxon>
        <taxon>Poaceae</taxon>
        <taxon>PACMAD clade</taxon>
        <taxon>Chloridoideae</taxon>
        <taxon>Cynodonteae</taxon>
        <taxon>Eleusininae</taxon>
        <taxon>Eleusine</taxon>
    </lineage>
</organism>
<gene>
    <name evidence="1" type="primary">ga13392</name>
    <name evidence="1" type="ORF">PR202_ga13392</name>
</gene>